<dbReference type="InterPro" id="IPR041916">
    <property type="entry name" value="Anti_sigma_zinc_sf"/>
</dbReference>
<keyword evidence="1" id="KW-0805">Transcription regulation</keyword>
<keyword evidence="2" id="KW-0804">Transcription</keyword>
<evidence type="ECO:0000256" key="3">
    <source>
        <dbReference type="SAM" id="MobiDB-lite"/>
    </source>
</evidence>
<dbReference type="Proteomes" id="UP001597368">
    <property type="component" value="Unassembled WGS sequence"/>
</dbReference>
<keyword evidence="7" id="KW-1185">Reference proteome</keyword>
<feature type="region of interest" description="Disordered" evidence="3">
    <location>
        <begin position="116"/>
        <end position="176"/>
    </location>
</feature>
<evidence type="ECO:0000256" key="2">
    <source>
        <dbReference type="ARBA" id="ARBA00023163"/>
    </source>
</evidence>
<feature type="compositionally biased region" description="Low complexity" evidence="3">
    <location>
        <begin position="116"/>
        <end position="139"/>
    </location>
</feature>
<dbReference type="RefSeq" id="WP_379569414.1">
    <property type="nucleotide sequence ID" value="NZ_JBHUFV010000005.1"/>
</dbReference>
<feature type="domain" description="Putative zinc-finger" evidence="5">
    <location>
        <begin position="3"/>
        <end position="36"/>
    </location>
</feature>
<dbReference type="InterPro" id="IPR027383">
    <property type="entry name" value="Znf_put"/>
</dbReference>
<keyword evidence="4" id="KW-0472">Membrane</keyword>
<sequence length="282" mass="29598">MTCEEVRLSLGAYTLGALDPEEALEIEVHLASCEGCTDELMELEGVSSFLAKVSERDVELVARPPREVLDRLLNDRVKRHRRGRILLAVAASVAVLAVGGTVWTTTHQELTATVSAPAADSAGDAGQGAAPEATKAPDAAPERKASQEPEALAKEEPSVAADMPSATPAPKPSESDAMTLKAQGTAFRGHSADGKVVAMVTVTPGMPLQVQVGGVPAGTECTLVVVSKGGGREFTRPWKVTVNHYEEGAAVFPVESRTPQASIRAFEIRNDAGRLLVTVNAK</sequence>
<keyword evidence="4" id="KW-1133">Transmembrane helix</keyword>
<proteinExistence type="predicted"/>
<dbReference type="Gene3D" id="1.10.10.1320">
    <property type="entry name" value="Anti-sigma factor, zinc-finger domain"/>
    <property type="match status" value="1"/>
</dbReference>
<organism evidence="6 7">
    <name type="scientific">Nonomuraea mangrovi</name>
    <dbReference type="NCBI Taxonomy" id="2316207"/>
    <lineage>
        <taxon>Bacteria</taxon>
        <taxon>Bacillati</taxon>
        <taxon>Actinomycetota</taxon>
        <taxon>Actinomycetes</taxon>
        <taxon>Streptosporangiales</taxon>
        <taxon>Streptosporangiaceae</taxon>
        <taxon>Nonomuraea</taxon>
    </lineage>
</organism>
<protein>
    <submittedName>
        <fullName evidence="6">Zf-HC2 domain-containing protein</fullName>
    </submittedName>
</protein>
<evidence type="ECO:0000256" key="4">
    <source>
        <dbReference type="SAM" id="Phobius"/>
    </source>
</evidence>
<evidence type="ECO:0000313" key="7">
    <source>
        <dbReference type="Proteomes" id="UP001597368"/>
    </source>
</evidence>
<name>A0ABW4SQS2_9ACTN</name>
<evidence type="ECO:0000259" key="5">
    <source>
        <dbReference type="Pfam" id="PF13490"/>
    </source>
</evidence>
<reference evidence="7" key="1">
    <citation type="journal article" date="2019" name="Int. J. Syst. Evol. Microbiol.">
        <title>The Global Catalogue of Microorganisms (GCM) 10K type strain sequencing project: providing services to taxonomists for standard genome sequencing and annotation.</title>
        <authorList>
            <consortium name="The Broad Institute Genomics Platform"/>
            <consortium name="The Broad Institute Genome Sequencing Center for Infectious Disease"/>
            <person name="Wu L."/>
            <person name="Ma J."/>
        </authorList>
    </citation>
    <scope>NUCLEOTIDE SEQUENCE [LARGE SCALE GENOMIC DNA]</scope>
    <source>
        <strain evidence="7">ICMP 6774ER</strain>
    </source>
</reference>
<gene>
    <name evidence="6" type="ORF">ACFSKW_04495</name>
</gene>
<evidence type="ECO:0000313" key="6">
    <source>
        <dbReference type="EMBL" id="MFD1930734.1"/>
    </source>
</evidence>
<dbReference type="EMBL" id="JBHUFV010000005">
    <property type="protein sequence ID" value="MFD1930734.1"/>
    <property type="molecule type" value="Genomic_DNA"/>
</dbReference>
<comment type="caution">
    <text evidence="6">The sequence shown here is derived from an EMBL/GenBank/DDBJ whole genome shotgun (WGS) entry which is preliminary data.</text>
</comment>
<evidence type="ECO:0000256" key="1">
    <source>
        <dbReference type="ARBA" id="ARBA00023015"/>
    </source>
</evidence>
<feature type="compositionally biased region" description="Basic and acidic residues" evidence="3">
    <location>
        <begin position="140"/>
        <end position="157"/>
    </location>
</feature>
<feature type="transmembrane region" description="Helical" evidence="4">
    <location>
        <begin position="85"/>
        <end position="103"/>
    </location>
</feature>
<accession>A0ABW4SQS2</accession>
<dbReference type="Pfam" id="PF13490">
    <property type="entry name" value="zf-HC2"/>
    <property type="match status" value="1"/>
</dbReference>
<keyword evidence="4" id="KW-0812">Transmembrane</keyword>